<name>A0ABT3ZI73_9BURK</name>
<dbReference type="SUPFAM" id="SSF53474">
    <property type="entry name" value="alpha/beta-Hydrolases"/>
    <property type="match status" value="1"/>
</dbReference>
<feature type="domain" description="Xaa-Pro dipeptidyl-peptidase C-terminal" evidence="2">
    <location>
        <begin position="359"/>
        <end position="602"/>
    </location>
</feature>
<dbReference type="Gene3D" id="2.60.120.260">
    <property type="entry name" value="Galactose-binding domain-like"/>
    <property type="match status" value="1"/>
</dbReference>
<dbReference type="InterPro" id="IPR008979">
    <property type="entry name" value="Galactose-bd-like_sf"/>
</dbReference>
<gene>
    <name evidence="3" type="ORF">OVY01_02440</name>
</gene>
<dbReference type="SMART" id="SM00939">
    <property type="entry name" value="PepX_C"/>
    <property type="match status" value="1"/>
</dbReference>
<dbReference type="InterPro" id="IPR050585">
    <property type="entry name" value="Xaa-Pro_dipeptidyl-ppase/CocE"/>
</dbReference>
<dbReference type="RefSeq" id="WP_267845380.1">
    <property type="nucleotide sequence ID" value="NZ_JAPMXC010000001.1"/>
</dbReference>
<dbReference type="PANTHER" id="PTHR43056:SF10">
    <property type="entry name" value="COCE_NOND FAMILY, PUTATIVE (AFU_ORTHOLOGUE AFUA_7G00600)-RELATED"/>
    <property type="match status" value="1"/>
</dbReference>
<organism evidence="3 4">
    <name type="scientific">Robbsia betulipollinis</name>
    <dbReference type="NCBI Taxonomy" id="2981849"/>
    <lineage>
        <taxon>Bacteria</taxon>
        <taxon>Pseudomonadati</taxon>
        <taxon>Pseudomonadota</taxon>
        <taxon>Betaproteobacteria</taxon>
        <taxon>Burkholderiales</taxon>
        <taxon>Burkholderiaceae</taxon>
        <taxon>Robbsia</taxon>
    </lineage>
</organism>
<keyword evidence="1 3" id="KW-0378">Hydrolase</keyword>
<dbReference type="Gene3D" id="1.10.3020.10">
    <property type="entry name" value="alpha-amino acid ester hydrolase ( Helical cap domain)"/>
    <property type="match status" value="1"/>
</dbReference>
<sequence>MSDRDDQHGAWHVPPSAYLATRPAEFGLPAQPRSSYLTMRDGCRLAADIYLPQSDSPRGGAAQRRFPTLLIFTPYYRRFATDGSVAEAAPAAARYRDRFVPRGYAVMVVDVRGTGASFGTRDALRSPAEREDYGEVAQWTIEQDWSDGVIGSTGISYVGAAACFLASTGHPAVKAIAPLFGVSDIYSEQLFPGGLLSKVWTGAYDDLMLAMDHDRRDLLGTFSYYAEPGLRGPHPTDEDTDGALLAAAIREHLGNFTLADAAPEFAFRDEGMLHDPALTLAACSPYHYLEQVAPDVPIYSVSGWFDGAGYSNGAISRFLTRGNGRDRLLLGAWDHGARTNVSPWREATAPQFDLLAELLRFFDTHLQGRDTGQEREAPVHYFNLHAESWIAAPAWPPTRDSVRLYPGAGTLEAVPPAAASDRYQVDFTTGTGIQSRYERLGAAGVVDYYPDWTRRCAALLNYETPALAAPLAIVGHAIATLRLAIDQGDASIFVYLSEVDAAGRVHCMTEGMLRAMHRKISPAPREYRTSWPFRSYHRADAAPVEKGRATEYVIPLLPVAWTLAPGSRLRLSIAGADAGHFPPMPYGRPPVFEISTGAATWIELPVRRD</sequence>
<dbReference type="InterPro" id="IPR013736">
    <property type="entry name" value="Xaa-Pro_dipept_C"/>
</dbReference>
<accession>A0ABT3ZI73</accession>
<dbReference type="Pfam" id="PF02129">
    <property type="entry name" value="Peptidase_S15"/>
    <property type="match status" value="1"/>
</dbReference>
<evidence type="ECO:0000313" key="3">
    <source>
        <dbReference type="EMBL" id="MCY0386122.1"/>
    </source>
</evidence>
<evidence type="ECO:0000259" key="2">
    <source>
        <dbReference type="SMART" id="SM00939"/>
    </source>
</evidence>
<dbReference type="EMBL" id="JAPMXC010000001">
    <property type="protein sequence ID" value="MCY0386122.1"/>
    <property type="molecule type" value="Genomic_DNA"/>
</dbReference>
<proteinExistence type="predicted"/>
<dbReference type="SUPFAM" id="SSF49785">
    <property type="entry name" value="Galactose-binding domain-like"/>
    <property type="match status" value="1"/>
</dbReference>
<evidence type="ECO:0000313" key="4">
    <source>
        <dbReference type="Proteomes" id="UP001082899"/>
    </source>
</evidence>
<dbReference type="InterPro" id="IPR005674">
    <property type="entry name" value="CocE/Ser_esterase"/>
</dbReference>
<dbReference type="PANTHER" id="PTHR43056">
    <property type="entry name" value="PEPTIDASE S9 PROLYL OLIGOPEPTIDASE"/>
    <property type="match status" value="1"/>
</dbReference>
<reference evidence="3" key="1">
    <citation type="submission" date="2022-11" db="EMBL/GenBank/DDBJ databases">
        <title>Robbsia betulipollinis sp. nov., isolated from pollen of birch (Betula pendula).</title>
        <authorList>
            <person name="Shi H."/>
            <person name="Ambika Manirajan B."/>
            <person name="Ratering S."/>
            <person name="Geissler-Plaum R."/>
            <person name="Schnell S."/>
        </authorList>
    </citation>
    <scope>NUCLEOTIDE SEQUENCE</scope>
    <source>
        <strain evidence="3">Bb-Pol-6</strain>
    </source>
</reference>
<dbReference type="InterPro" id="IPR029058">
    <property type="entry name" value="AB_hydrolase_fold"/>
</dbReference>
<dbReference type="InterPro" id="IPR000383">
    <property type="entry name" value="Xaa-Pro-like_dom"/>
</dbReference>
<dbReference type="NCBIfam" id="TIGR00976">
    <property type="entry name" value="CocE_NonD"/>
    <property type="match status" value="1"/>
</dbReference>
<dbReference type="Gene3D" id="3.40.50.1820">
    <property type="entry name" value="alpha/beta hydrolase"/>
    <property type="match status" value="1"/>
</dbReference>
<keyword evidence="4" id="KW-1185">Reference proteome</keyword>
<dbReference type="GO" id="GO:0016787">
    <property type="term" value="F:hydrolase activity"/>
    <property type="evidence" value="ECO:0007669"/>
    <property type="project" value="UniProtKB-KW"/>
</dbReference>
<dbReference type="Pfam" id="PF08530">
    <property type="entry name" value="PepX_C"/>
    <property type="match status" value="1"/>
</dbReference>
<dbReference type="Proteomes" id="UP001082899">
    <property type="component" value="Unassembled WGS sequence"/>
</dbReference>
<comment type="caution">
    <text evidence="3">The sequence shown here is derived from an EMBL/GenBank/DDBJ whole genome shotgun (WGS) entry which is preliminary data.</text>
</comment>
<evidence type="ECO:0000256" key="1">
    <source>
        <dbReference type="ARBA" id="ARBA00022801"/>
    </source>
</evidence>
<protein>
    <submittedName>
        <fullName evidence="3">CocE/NonD family hydrolase</fullName>
    </submittedName>
</protein>